<dbReference type="OrthoDB" id="676308at2"/>
<dbReference type="NCBIfam" id="NF047658">
    <property type="entry name" value="HYC_CC_PP"/>
    <property type="match status" value="1"/>
</dbReference>
<evidence type="ECO:0000313" key="2">
    <source>
        <dbReference type="EMBL" id="KOF01546.1"/>
    </source>
</evidence>
<keyword evidence="1" id="KW-0472">Membrane</keyword>
<reference evidence="3" key="1">
    <citation type="submission" date="2014-11" db="EMBL/GenBank/DDBJ databases">
        <title>Genome sequencing of Roseivirga sp. D-25.</title>
        <authorList>
            <person name="Selvaratnam C."/>
            <person name="Thevarajoo S."/>
            <person name="Goh K.M."/>
            <person name="Eee R."/>
            <person name="Chan K.-G."/>
            <person name="Chong C.S."/>
        </authorList>
    </citation>
    <scope>NUCLEOTIDE SEQUENCE [LARGE SCALE GENOMIC DNA]</scope>
    <source>
        <strain evidence="3">D-25</strain>
    </source>
</reference>
<dbReference type="EMBL" id="JSVA01000022">
    <property type="protein sequence ID" value="KOF01546.1"/>
    <property type="molecule type" value="Genomic_DNA"/>
</dbReference>
<dbReference type="RefSeq" id="WP_053224933.1">
    <property type="nucleotide sequence ID" value="NZ_JSVA01000022.1"/>
</dbReference>
<name>A0A0L8AH02_9BACT</name>
<dbReference type="Proteomes" id="UP000036908">
    <property type="component" value="Unassembled WGS sequence"/>
</dbReference>
<comment type="caution">
    <text evidence="2">The sequence shown here is derived from an EMBL/GenBank/DDBJ whole genome shotgun (WGS) entry which is preliminary data.</text>
</comment>
<keyword evidence="1" id="KW-0812">Transmembrane</keyword>
<protein>
    <submittedName>
        <fullName evidence="2">Uncharacterized protein</fullName>
    </submittedName>
</protein>
<keyword evidence="3" id="KW-1185">Reference proteome</keyword>
<dbReference type="Pfam" id="PF26622">
    <property type="entry name" value="DUF8199"/>
    <property type="match status" value="1"/>
</dbReference>
<proteinExistence type="predicted"/>
<organism evidence="2 3">
    <name type="scientific">Roseivirga seohaensis subsp. aquiponti</name>
    <dbReference type="NCBI Taxonomy" id="1566026"/>
    <lineage>
        <taxon>Bacteria</taxon>
        <taxon>Pseudomonadati</taxon>
        <taxon>Bacteroidota</taxon>
        <taxon>Cytophagia</taxon>
        <taxon>Cytophagales</taxon>
        <taxon>Roseivirgaceae</taxon>
        <taxon>Roseivirga</taxon>
    </lineage>
</organism>
<accession>A0A0L8AH02</accession>
<evidence type="ECO:0000313" key="3">
    <source>
        <dbReference type="Proteomes" id="UP000036908"/>
    </source>
</evidence>
<evidence type="ECO:0000256" key="1">
    <source>
        <dbReference type="SAM" id="Phobius"/>
    </source>
</evidence>
<dbReference type="AlphaFoldDB" id="A0A0L8AH02"/>
<sequence>MINGKVVSPFKQWKQYRIEGDLPLIKPYSKTSVYLASLKKSVTILFTTLYLLASTGILIGQHVCMGRVKETALFKQQEKKCNMSAEMHKSMKDCCEDEWSLTKIEDTQQASALNGIPNANYHLLYEVPYSELLVVMDEKEEKVEVKNTGPPDVPKLDLYIAYHSLKIPAALQS</sequence>
<keyword evidence="1" id="KW-1133">Transmembrane helix</keyword>
<dbReference type="InterPro" id="IPR058060">
    <property type="entry name" value="HYC_CC_PP"/>
</dbReference>
<feature type="transmembrane region" description="Helical" evidence="1">
    <location>
        <begin position="42"/>
        <end position="60"/>
    </location>
</feature>
<dbReference type="InterPro" id="IPR058512">
    <property type="entry name" value="DUF8199"/>
</dbReference>
<dbReference type="PATRIC" id="fig|1566026.4.peg.1815"/>
<gene>
    <name evidence="2" type="ORF">OB69_16890</name>
</gene>